<dbReference type="InterPro" id="IPR016181">
    <property type="entry name" value="Acyl_CoA_acyltransferase"/>
</dbReference>
<reference evidence="2" key="1">
    <citation type="submission" date="2023-01" db="EMBL/GenBank/DDBJ databases">
        <title>The diversity of Class Acidimicrobiia in South China Sea sediment environments and the proposal of Iamia marina sp. nov., a novel species of the genus Iamia.</title>
        <authorList>
            <person name="He Y."/>
            <person name="Tian X."/>
        </authorList>
    </citation>
    <scope>NUCLEOTIDE SEQUENCE</scope>
    <source>
        <strain evidence="2">DSM 19957</strain>
    </source>
</reference>
<dbReference type="PANTHER" id="PTHR42791">
    <property type="entry name" value="GNAT FAMILY ACETYLTRANSFERASE"/>
    <property type="match status" value="1"/>
</dbReference>
<dbReference type="KEGG" id="ima:PO878_09140"/>
<keyword evidence="2" id="KW-0012">Acyltransferase</keyword>
<evidence type="ECO:0000313" key="3">
    <source>
        <dbReference type="Proteomes" id="UP001216390"/>
    </source>
</evidence>
<evidence type="ECO:0000313" key="2">
    <source>
        <dbReference type="EMBL" id="WCO68887.1"/>
    </source>
</evidence>
<dbReference type="Pfam" id="PF00583">
    <property type="entry name" value="Acetyltransf_1"/>
    <property type="match status" value="1"/>
</dbReference>
<accession>A0AAF0BVH8</accession>
<dbReference type="PROSITE" id="PS51186">
    <property type="entry name" value="GNAT"/>
    <property type="match status" value="1"/>
</dbReference>
<dbReference type="Gene3D" id="3.40.630.30">
    <property type="match status" value="1"/>
</dbReference>
<keyword evidence="3" id="KW-1185">Reference proteome</keyword>
<name>A0AAF0BVH8_9ACTN</name>
<organism evidence="2 3">
    <name type="scientific">Iamia majanohamensis</name>
    <dbReference type="NCBI Taxonomy" id="467976"/>
    <lineage>
        <taxon>Bacteria</taxon>
        <taxon>Bacillati</taxon>
        <taxon>Actinomycetota</taxon>
        <taxon>Acidimicrobiia</taxon>
        <taxon>Acidimicrobiales</taxon>
        <taxon>Iamiaceae</taxon>
        <taxon>Iamia</taxon>
    </lineage>
</organism>
<dbReference type="RefSeq" id="WP_272738402.1">
    <property type="nucleotide sequence ID" value="NZ_CP116942.1"/>
</dbReference>
<dbReference type="PANTHER" id="PTHR42791:SF1">
    <property type="entry name" value="N-ACETYLTRANSFERASE DOMAIN-CONTAINING PROTEIN"/>
    <property type="match status" value="1"/>
</dbReference>
<gene>
    <name evidence="2" type="ORF">PO878_09140</name>
</gene>
<keyword evidence="2" id="KW-0808">Transferase</keyword>
<dbReference type="EMBL" id="CP116942">
    <property type="protein sequence ID" value="WCO68887.1"/>
    <property type="molecule type" value="Genomic_DNA"/>
</dbReference>
<dbReference type="SUPFAM" id="SSF55729">
    <property type="entry name" value="Acyl-CoA N-acyltransferases (Nat)"/>
    <property type="match status" value="1"/>
</dbReference>
<dbReference type="GO" id="GO:0016747">
    <property type="term" value="F:acyltransferase activity, transferring groups other than amino-acyl groups"/>
    <property type="evidence" value="ECO:0007669"/>
    <property type="project" value="InterPro"/>
</dbReference>
<dbReference type="EC" id="2.3.1.-" evidence="2"/>
<dbReference type="InterPro" id="IPR000182">
    <property type="entry name" value="GNAT_dom"/>
</dbReference>
<dbReference type="InterPro" id="IPR052523">
    <property type="entry name" value="Trichothecene_AcTrans"/>
</dbReference>
<evidence type="ECO:0000259" key="1">
    <source>
        <dbReference type="PROSITE" id="PS51186"/>
    </source>
</evidence>
<dbReference type="AlphaFoldDB" id="A0AAF0BVH8"/>
<proteinExistence type="predicted"/>
<dbReference type="Proteomes" id="UP001216390">
    <property type="component" value="Chromosome"/>
</dbReference>
<sequence length="201" mass="21860">MASARHATPSDTRTLADALTAAFAVDPLWRWLIPDGDRWWRRAPAMFAHEVASRTKQGHTYTTDDRAGAALWAPPGLWRPSSLGLLAAAPSMLALVGIAGARRGVGLLRAIEAAHPKADHWYLAVLGTHPDHRHQGVAFAVLGPVLARCDQDGTGAYLESSNPENVPFYERHGFRVTDELRPGGSPPVALMWRDARPPEDP</sequence>
<feature type="domain" description="N-acetyltransferase" evidence="1">
    <location>
        <begin position="56"/>
        <end position="196"/>
    </location>
</feature>
<dbReference type="CDD" id="cd04301">
    <property type="entry name" value="NAT_SF"/>
    <property type="match status" value="1"/>
</dbReference>
<protein>
    <submittedName>
        <fullName evidence="2">GNAT family N-acetyltransferase</fullName>
        <ecNumber evidence="2">2.3.1.-</ecNumber>
    </submittedName>
</protein>